<dbReference type="AlphaFoldDB" id="A0A9D1D9D4"/>
<feature type="compositionally biased region" description="Acidic residues" evidence="1">
    <location>
        <begin position="191"/>
        <end position="219"/>
    </location>
</feature>
<reference evidence="4" key="1">
    <citation type="submission" date="2020-10" db="EMBL/GenBank/DDBJ databases">
        <authorList>
            <person name="Gilroy R."/>
        </authorList>
    </citation>
    <scope>NUCLEOTIDE SEQUENCE</scope>
    <source>
        <strain evidence="4">ChiSjej4B22-8148</strain>
    </source>
</reference>
<feature type="region of interest" description="Disordered" evidence="1">
    <location>
        <begin position="166"/>
        <end position="332"/>
    </location>
</feature>
<feature type="region of interest" description="Disordered" evidence="1">
    <location>
        <begin position="344"/>
        <end position="373"/>
    </location>
</feature>
<dbReference type="Gene3D" id="3.10.50.40">
    <property type="match status" value="1"/>
</dbReference>
<feature type="compositionally biased region" description="Polar residues" evidence="1">
    <location>
        <begin position="360"/>
        <end position="372"/>
    </location>
</feature>
<evidence type="ECO:0000256" key="2">
    <source>
        <dbReference type="SAM" id="SignalP"/>
    </source>
</evidence>
<feature type="compositionally biased region" description="Acidic residues" evidence="1">
    <location>
        <begin position="228"/>
        <end position="251"/>
    </location>
</feature>
<proteinExistence type="predicted"/>
<keyword evidence="2" id="KW-0732">Signal</keyword>
<feature type="compositionally biased region" description="Acidic residues" evidence="1">
    <location>
        <begin position="487"/>
        <end position="512"/>
    </location>
</feature>
<dbReference type="SUPFAM" id="SSF54534">
    <property type="entry name" value="FKBP-like"/>
    <property type="match status" value="1"/>
</dbReference>
<name>A0A9D1D9D4_9FIRM</name>
<dbReference type="InterPro" id="IPR046357">
    <property type="entry name" value="PPIase_dom_sf"/>
</dbReference>
<dbReference type="EMBL" id="DVGK01000061">
    <property type="protein sequence ID" value="HIR13332.1"/>
    <property type="molecule type" value="Genomic_DNA"/>
</dbReference>
<evidence type="ECO:0000313" key="4">
    <source>
        <dbReference type="EMBL" id="HIR13332.1"/>
    </source>
</evidence>
<protein>
    <recommendedName>
        <fullName evidence="3">PpiC domain-containing protein</fullName>
    </recommendedName>
</protein>
<feature type="signal peptide" evidence="2">
    <location>
        <begin position="1"/>
        <end position="20"/>
    </location>
</feature>
<gene>
    <name evidence="4" type="ORF">IAB31_05345</name>
</gene>
<accession>A0A9D1D9D4</accession>
<dbReference type="PROSITE" id="PS51257">
    <property type="entry name" value="PROKAR_LIPOPROTEIN"/>
    <property type="match status" value="1"/>
</dbReference>
<dbReference type="GO" id="GO:0003755">
    <property type="term" value="F:peptidyl-prolyl cis-trans isomerase activity"/>
    <property type="evidence" value="ECO:0007669"/>
    <property type="project" value="InterPro"/>
</dbReference>
<feature type="chain" id="PRO_5038999574" description="PpiC domain-containing protein" evidence="2">
    <location>
        <begin position="21"/>
        <end position="527"/>
    </location>
</feature>
<feature type="compositionally biased region" description="Low complexity" evidence="1">
    <location>
        <begin position="464"/>
        <end position="486"/>
    </location>
</feature>
<reference evidence="4" key="2">
    <citation type="journal article" date="2021" name="PeerJ">
        <title>Extensive microbial diversity within the chicken gut microbiome revealed by metagenomics and culture.</title>
        <authorList>
            <person name="Gilroy R."/>
            <person name="Ravi A."/>
            <person name="Getino M."/>
            <person name="Pursley I."/>
            <person name="Horton D.L."/>
            <person name="Alikhan N.F."/>
            <person name="Baker D."/>
            <person name="Gharbi K."/>
            <person name="Hall N."/>
            <person name="Watson M."/>
            <person name="Adriaenssens E.M."/>
            <person name="Foster-Nyarko E."/>
            <person name="Jarju S."/>
            <person name="Secka A."/>
            <person name="Antonio M."/>
            <person name="Oren A."/>
            <person name="Chaudhuri R.R."/>
            <person name="La Ragione R."/>
            <person name="Hildebrand F."/>
            <person name="Pallen M.J."/>
        </authorList>
    </citation>
    <scope>NUCLEOTIDE SEQUENCE</scope>
    <source>
        <strain evidence="4">ChiSjej4B22-8148</strain>
    </source>
</reference>
<feature type="region of interest" description="Disordered" evidence="1">
    <location>
        <begin position="464"/>
        <end position="527"/>
    </location>
</feature>
<sequence length="527" mass="56561">MNTGWKKAAVIGLSAGLVLAGLSGCSREEFNAEAAAVTVNDDTISAGLLRFATRYAQAQYESLYQAYGMTNAFNQDLYGNGVTLGESLVESMASQLTDAVLAEQKMDEYGVSLTEEDEASITEAASTFLEDNDQEVLDLIGADQATVERYLELVVIQDKMEEAMSADVDTEVSDEEAAQRRIQYTLFTPVTEEETEGESETEGDSEAASEAASEADTEAASEGAQETEASEETEAASEAETEAASETETEVSTEAQTASLEENEDAAATQSAEEDETEAASEAVTEEAAEDASEEDTEAVTEEAAETEEETETETETETEDPETAAAKAKAYDKAVELIERIQEGEDFETASQEVDPDATCSTMTFGESNGGQEELLDATDGLADGTLVEEPVETDSGYYVVYLETQLDREATDSEKDRIVEQRRQDQISELYTEWQEESDIETDSGVLADITFDFSLEQYVETEASTEAVTEAGTEGASEAGTESASEENAETETDTESEGAAESETEEEAAGSQEASEADTETEE</sequence>
<feature type="compositionally biased region" description="Acidic residues" evidence="1">
    <location>
        <begin position="272"/>
        <end position="323"/>
    </location>
</feature>
<dbReference type="Proteomes" id="UP000886757">
    <property type="component" value="Unassembled WGS sequence"/>
</dbReference>
<evidence type="ECO:0000313" key="5">
    <source>
        <dbReference type="Proteomes" id="UP000886757"/>
    </source>
</evidence>
<evidence type="ECO:0000256" key="1">
    <source>
        <dbReference type="SAM" id="MobiDB-lite"/>
    </source>
</evidence>
<evidence type="ECO:0000259" key="3">
    <source>
        <dbReference type="Pfam" id="PF00639"/>
    </source>
</evidence>
<comment type="caution">
    <text evidence="4">The sequence shown here is derived from an EMBL/GenBank/DDBJ whole genome shotgun (WGS) entry which is preliminary data.</text>
</comment>
<feature type="domain" description="PpiC" evidence="3">
    <location>
        <begin position="323"/>
        <end position="405"/>
    </location>
</feature>
<organism evidence="4 5">
    <name type="scientific">Candidatus Choladousia intestinavium</name>
    <dbReference type="NCBI Taxonomy" id="2840727"/>
    <lineage>
        <taxon>Bacteria</taxon>
        <taxon>Bacillati</taxon>
        <taxon>Bacillota</taxon>
        <taxon>Clostridia</taxon>
        <taxon>Lachnospirales</taxon>
        <taxon>Lachnospiraceae</taxon>
        <taxon>Lachnospiraceae incertae sedis</taxon>
        <taxon>Candidatus Choladousia</taxon>
    </lineage>
</organism>
<dbReference type="InterPro" id="IPR000297">
    <property type="entry name" value="PPIase_PpiC"/>
</dbReference>
<dbReference type="Pfam" id="PF00639">
    <property type="entry name" value="Rotamase"/>
    <property type="match status" value="1"/>
</dbReference>